<sequence>LASISPNVHGKPRSNQQVCRRLHMRRSRQSPPAPAHNGASPSDSFQPPDGPPEQIMVAGRGSTVAPICLVWAPLSCSSCLCPRRTRYSIIMTSVRGIWAFFLNSAPMGRADIPSGQPRSRAGAGEPKGAVSEQKLVGKFMGGAQARLEEGPGRSGSLSERKSALGLGSKTCIRGAKLNKIWGVPKIASAQTPEMCRHNPAHRAISVGVNWPRRGKPC</sequence>
<reference evidence="2" key="2">
    <citation type="submission" date="2025-08" db="UniProtKB">
        <authorList>
            <consortium name="Ensembl"/>
        </authorList>
    </citation>
    <scope>IDENTIFICATION</scope>
</reference>
<protein>
    <submittedName>
        <fullName evidence="2">Uncharacterized protein</fullName>
    </submittedName>
</protein>
<dbReference type="Proteomes" id="UP000472272">
    <property type="component" value="Chromosome 8"/>
</dbReference>
<evidence type="ECO:0000313" key="3">
    <source>
        <dbReference type="Proteomes" id="UP000472272"/>
    </source>
</evidence>
<reference evidence="2 3" key="1">
    <citation type="journal article" date="2019" name="Proc. Natl. Acad. Sci. U.S.A.">
        <title>Regulatory changes in pterin and carotenoid genes underlie balanced color polymorphisms in the wall lizard.</title>
        <authorList>
            <person name="Andrade P."/>
            <person name="Pinho C."/>
            <person name="Perez I de Lanuza G."/>
            <person name="Afonso S."/>
            <person name="Brejcha J."/>
            <person name="Rubin C.J."/>
            <person name="Wallerman O."/>
            <person name="Pereira P."/>
            <person name="Sabatino S.J."/>
            <person name="Bellati A."/>
            <person name="Pellitteri-Rosa D."/>
            <person name="Bosakova Z."/>
            <person name="Bunikis I."/>
            <person name="Carretero M.A."/>
            <person name="Feiner N."/>
            <person name="Marsik P."/>
            <person name="Pauperio F."/>
            <person name="Salvi D."/>
            <person name="Soler L."/>
            <person name="While G.M."/>
            <person name="Uller T."/>
            <person name="Font E."/>
            <person name="Andersson L."/>
            <person name="Carneiro M."/>
        </authorList>
    </citation>
    <scope>NUCLEOTIDE SEQUENCE</scope>
</reference>
<reference evidence="2" key="3">
    <citation type="submission" date="2025-09" db="UniProtKB">
        <authorList>
            <consortium name="Ensembl"/>
        </authorList>
    </citation>
    <scope>IDENTIFICATION</scope>
</reference>
<evidence type="ECO:0000313" key="2">
    <source>
        <dbReference type="Ensembl" id="ENSPMRP00000020665.1"/>
    </source>
</evidence>
<proteinExistence type="predicted"/>
<organism evidence="2 3">
    <name type="scientific">Podarcis muralis</name>
    <name type="common">Wall lizard</name>
    <name type="synonym">Lacerta muralis</name>
    <dbReference type="NCBI Taxonomy" id="64176"/>
    <lineage>
        <taxon>Eukaryota</taxon>
        <taxon>Metazoa</taxon>
        <taxon>Chordata</taxon>
        <taxon>Craniata</taxon>
        <taxon>Vertebrata</taxon>
        <taxon>Euteleostomi</taxon>
        <taxon>Lepidosauria</taxon>
        <taxon>Squamata</taxon>
        <taxon>Bifurcata</taxon>
        <taxon>Unidentata</taxon>
        <taxon>Episquamata</taxon>
        <taxon>Laterata</taxon>
        <taxon>Lacertibaenia</taxon>
        <taxon>Lacertidae</taxon>
        <taxon>Podarcis</taxon>
    </lineage>
</organism>
<accession>A0A670J8X8</accession>
<keyword evidence="3" id="KW-1185">Reference proteome</keyword>
<feature type="region of interest" description="Disordered" evidence="1">
    <location>
        <begin position="1"/>
        <end position="57"/>
    </location>
</feature>
<name>A0A670J8X8_PODMU</name>
<dbReference type="Ensembl" id="ENSPMRT00000021947.1">
    <property type="protein sequence ID" value="ENSPMRP00000020665.1"/>
    <property type="gene ID" value="ENSPMRG00000013428.1"/>
</dbReference>
<dbReference type="AlphaFoldDB" id="A0A670J8X8"/>
<evidence type="ECO:0000256" key="1">
    <source>
        <dbReference type="SAM" id="MobiDB-lite"/>
    </source>
</evidence>